<reference evidence="4" key="1">
    <citation type="journal article" date="2005" name="Environ. Microbiol.">
        <title>Genetic and functional properties of uncultivated thermophilic crenarchaeotes from a subsurface gold mine as revealed by analysis of genome fragments.</title>
        <authorList>
            <person name="Nunoura T."/>
            <person name="Hirayama H."/>
            <person name="Takami H."/>
            <person name="Oida H."/>
            <person name="Nishi S."/>
            <person name="Shimamura S."/>
            <person name="Suzuki Y."/>
            <person name="Inagaki F."/>
            <person name="Takai K."/>
            <person name="Nealson K.H."/>
            <person name="Horikoshi K."/>
        </authorList>
    </citation>
    <scope>NUCLEOTIDE SEQUENCE</scope>
</reference>
<dbReference type="SUPFAM" id="SSF110997">
    <property type="entry name" value="Sporulation related repeat"/>
    <property type="match status" value="1"/>
</dbReference>
<dbReference type="EMBL" id="AP011693">
    <property type="protein sequence ID" value="BAL54564.1"/>
    <property type="molecule type" value="Genomic_DNA"/>
</dbReference>
<evidence type="ECO:0000259" key="3">
    <source>
        <dbReference type="PROSITE" id="PS51724"/>
    </source>
</evidence>
<keyword evidence="2" id="KW-0472">Membrane</keyword>
<reference evidence="4" key="2">
    <citation type="journal article" date="2012" name="PLoS ONE">
        <title>A Deeply Branching Thermophilic Bacterium with an Ancient Acetyl-CoA Pathway Dominates a Subsurface Ecosystem.</title>
        <authorList>
            <person name="Takami H."/>
            <person name="Noguchi H."/>
            <person name="Takaki Y."/>
            <person name="Uchiyama I."/>
            <person name="Toyoda A."/>
            <person name="Nishi S."/>
            <person name="Chee G.-J."/>
            <person name="Arai W."/>
            <person name="Nunoura T."/>
            <person name="Itoh T."/>
            <person name="Hattori M."/>
            <person name="Takai K."/>
        </authorList>
    </citation>
    <scope>NUCLEOTIDE SEQUENCE</scope>
</reference>
<feature type="domain" description="SPOR" evidence="3">
    <location>
        <begin position="108"/>
        <end position="179"/>
    </location>
</feature>
<dbReference type="Gene3D" id="3.30.70.1070">
    <property type="entry name" value="Sporulation related repeat"/>
    <property type="match status" value="1"/>
</dbReference>
<evidence type="ECO:0000256" key="2">
    <source>
        <dbReference type="SAM" id="Phobius"/>
    </source>
</evidence>
<accession>H5SEH8</accession>
<feature type="compositionally biased region" description="Pro residues" evidence="1">
    <location>
        <begin position="48"/>
        <end position="60"/>
    </location>
</feature>
<dbReference type="AlphaFoldDB" id="H5SEH8"/>
<dbReference type="Pfam" id="PF05036">
    <property type="entry name" value="SPOR"/>
    <property type="match status" value="1"/>
</dbReference>
<keyword evidence="2" id="KW-1133">Transmembrane helix</keyword>
<dbReference type="PROSITE" id="PS51724">
    <property type="entry name" value="SPOR"/>
    <property type="match status" value="1"/>
</dbReference>
<name>H5SEH8_9BACT</name>
<dbReference type="InterPro" id="IPR036680">
    <property type="entry name" value="SPOR-like_sf"/>
</dbReference>
<feature type="compositionally biased region" description="Basic and acidic residues" evidence="1">
    <location>
        <begin position="62"/>
        <end position="108"/>
    </location>
</feature>
<protein>
    <submittedName>
        <fullName evidence="4">Hypothetical conserved protein</fullName>
    </submittedName>
</protein>
<evidence type="ECO:0000256" key="1">
    <source>
        <dbReference type="SAM" id="MobiDB-lite"/>
    </source>
</evidence>
<organism evidence="4">
    <name type="scientific">uncultured Aquificia bacterium</name>
    <dbReference type="NCBI Taxonomy" id="453415"/>
    <lineage>
        <taxon>Bacteria</taxon>
        <taxon>Pseudomonadati</taxon>
        <taxon>Aquificota</taxon>
        <taxon>Aquificia</taxon>
        <taxon>environmental samples</taxon>
    </lineage>
</organism>
<dbReference type="GO" id="GO:0042834">
    <property type="term" value="F:peptidoglycan binding"/>
    <property type="evidence" value="ECO:0007669"/>
    <property type="project" value="InterPro"/>
</dbReference>
<proteinExistence type="predicted"/>
<evidence type="ECO:0000313" key="4">
    <source>
        <dbReference type="EMBL" id="BAL54564.1"/>
    </source>
</evidence>
<gene>
    <name evidence="4" type="ORF">HGMM_F16H05C20</name>
</gene>
<dbReference type="InterPro" id="IPR007730">
    <property type="entry name" value="SPOR-like_dom"/>
</dbReference>
<keyword evidence="2" id="KW-0812">Transmembrane</keyword>
<feature type="transmembrane region" description="Helical" evidence="2">
    <location>
        <begin position="7"/>
        <end position="27"/>
    </location>
</feature>
<sequence>MKRERLVVLLGILVALVFFYLGLNAWIKNKEEKITPPPVVIQPKPKQTAPPTPPSEPAQPPAEEKPKEEEEKAKKVEEKPIAKKIKPTEEKPKEEKRKEEVKKPEKENLKQKTYLVQVGAFSKAENAQKALKKAKDLGYKGSIVEEDGLYKVRLKITTADIRRDVSRLKGQFGSVIIKQ</sequence>
<feature type="region of interest" description="Disordered" evidence="1">
    <location>
        <begin position="36"/>
        <end position="108"/>
    </location>
</feature>